<dbReference type="GeneID" id="17277732"/>
<keyword evidence="2" id="KW-1185">Reference proteome</keyword>
<dbReference type="PaxDb" id="2903-EOD27597"/>
<dbReference type="RefSeq" id="XP_005784889.1">
    <property type="nucleotide sequence ID" value="XM_005784832.1"/>
</dbReference>
<evidence type="ECO:0008006" key="3">
    <source>
        <dbReference type="Google" id="ProtNLM"/>
    </source>
</evidence>
<dbReference type="EnsemblProtists" id="EOD27597">
    <property type="protein sequence ID" value="EOD27597"/>
    <property type="gene ID" value="EMIHUDRAFT_373711"/>
</dbReference>
<dbReference type="KEGG" id="ehx:EMIHUDRAFT_373711"/>
<dbReference type="eggNOG" id="ENOG502SB94">
    <property type="taxonomic scope" value="Eukaryota"/>
</dbReference>
<protein>
    <recommendedName>
        <fullName evidence="3">Cobalamin biosynthesis protein CbiX</fullName>
    </recommendedName>
</protein>
<name>A0A0D3JVR2_EMIH1</name>
<dbReference type="RefSeq" id="XP_005780026.1">
    <property type="nucleotide sequence ID" value="XM_005779969.1"/>
</dbReference>
<dbReference type="KEGG" id="ehx:EMIHUDRAFT_364479"/>
<dbReference type="OMA" id="SRALTQF"/>
<reference evidence="2" key="1">
    <citation type="journal article" date="2013" name="Nature">
        <title>Pan genome of the phytoplankton Emiliania underpins its global distribution.</title>
        <authorList>
            <person name="Read B.A."/>
            <person name="Kegel J."/>
            <person name="Klute M.J."/>
            <person name="Kuo A."/>
            <person name="Lefebvre S.C."/>
            <person name="Maumus F."/>
            <person name="Mayer C."/>
            <person name="Miller J."/>
            <person name="Monier A."/>
            <person name="Salamov A."/>
            <person name="Young J."/>
            <person name="Aguilar M."/>
            <person name="Claverie J.M."/>
            <person name="Frickenhaus S."/>
            <person name="Gonzalez K."/>
            <person name="Herman E.K."/>
            <person name="Lin Y.C."/>
            <person name="Napier J."/>
            <person name="Ogata H."/>
            <person name="Sarno A.F."/>
            <person name="Shmutz J."/>
            <person name="Schroeder D."/>
            <person name="de Vargas C."/>
            <person name="Verret F."/>
            <person name="von Dassow P."/>
            <person name="Valentin K."/>
            <person name="Van de Peer Y."/>
            <person name="Wheeler G."/>
            <person name="Dacks J.B."/>
            <person name="Delwiche C.F."/>
            <person name="Dyhrman S.T."/>
            <person name="Glockner G."/>
            <person name="John U."/>
            <person name="Richards T."/>
            <person name="Worden A.Z."/>
            <person name="Zhang X."/>
            <person name="Grigoriev I.V."/>
            <person name="Allen A.E."/>
            <person name="Bidle K."/>
            <person name="Borodovsky M."/>
            <person name="Bowler C."/>
            <person name="Brownlee C."/>
            <person name="Cock J.M."/>
            <person name="Elias M."/>
            <person name="Gladyshev V.N."/>
            <person name="Groth M."/>
            <person name="Guda C."/>
            <person name="Hadaegh A."/>
            <person name="Iglesias-Rodriguez M.D."/>
            <person name="Jenkins J."/>
            <person name="Jones B.M."/>
            <person name="Lawson T."/>
            <person name="Leese F."/>
            <person name="Lindquist E."/>
            <person name="Lobanov A."/>
            <person name="Lomsadze A."/>
            <person name="Malik S.B."/>
            <person name="Marsh M.E."/>
            <person name="Mackinder L."/>
            <person name="Mock T."/>
            <person name="Mueller-Roeber B."/>
            <person name="Pagarete A."/>
            <person name="Parker M."/>
            <person name="Probert I."/>
            <person name="Quesneville H."/>
            <person name="Raines C."/>
            <person name="Rensing S.A."/>
            <person name="Riano-Pachon D.M."/>
            <person name="Richier S."/>
            <person name="Rokitta S."/>
            <person name="Shiraiwa Y."/>
            <person name="Soanes D.M."/>
            <person name="van der Giezen M."/>
            <person name="Wahlund T.M."/>
            <person name="Williams B."/>
            <person name="Wilson W."/>
            <person name="Wolfe G."/>
            <person name="Wurch L.L."/>
        </authorList>
    </citation>
    <scope>NUCLEOTIDE SEQUENCE</scope>
</reference>
<dbReference type="GeneID" id="17273144"/>
<reference evidence="1" key="2">
    <citation type="submission" date="2024-10" db="UniProtKB">
        <authorList>
            <consortium name="EnsemblProtists"/>
        </authorList>
    </citation>
    <scope>IDENTIFICATION</scope>
</reference>
<dbReference type="SUPFAM" id="SSF53800">
    <property type="entry name" value="Chelatase"/>
    <property type="match status" value="1"/>
</dbReference>
<evidence type="ECO:0000313" key="1">
    <source>
        <dbReference type="EnsemblProtists" id="EOD27597"/>
    </source>
</evidence>
<proteinExistence type="predicted"/>
<organism evidence="1 2">
    <name type="scientific">Emiliania huxleyi (strain CCMP1516)</name>
    <dbReference type="NCBI Taxonomy" id="280463"/>
    <lineage>
        <taxon>Eukaryota</taxon>
        <taxon>Haptista</taxon>
        <taxon>Haptophyta</taxon>
        <taxon>Prymnesiophyceae</taxon>
        <taxon>Isochrysidales</taxon>
        <taxon>Noelaerhabdaceae</taxon>
        <taxon>Emiliania</taxon>
    </lineage>
</organism>
<dbReference type="Proteomes" id="UP000013827">
    <property type="component" value="Unassembled WGS sequence"/>
</dbReference>
<dbReference type="AlphaFoldDB" id="A0A0D3JVR2"/>
<dbReference type="Gene3D" id="3.40.50.1400">
    <property type="match status" value="2"/>
</dbReference>
<dbReference type="PANTHER" id="PTHR33542">
    <property type="entry name" value="SIROHYDROCHLORIN FERROCHELATASE, CHLOROPLASTIC"/>
    <property type="match status" value="1"/>
</dbReference>
<dbReference type="InterPro" id="IPR050963">
    <property type="entry name" value="Sirohydro_Cobaltochel/CbiX"/>
</dbReference>
<dbReference type="HOGENOM" id="CLU_081566_0_0_1"/>
<sequence length="298" mass="30475">MFLLAAVGAPTTGSRPATLLVDNGSKRAASTLALRAAAERLSLLTGGAVEPISLRWSDGVAADALAGRPARTLQSALRQLAEDGVDAAAIVPLFLGPSDGLAEAVRAARADPAAPRRIAAAPCLVDTAAPADARVGRALAAAVLRLGRARGLSFPLRVVVVDHGSASRAVVAVRDRLAATVAELLGPRASVIAASMERRPGEQYAFAEPLLERVVGGAPPYDSGDVVVAMAFLQPGRHAGPGGDVEQILDAARGRSAGLRTHVTPLLGGSHLVHEVLADRTAEAHAALREPHRGDPEA</sequence>
<dbReference type="EnsemblProtists" id="EOD32460">
    <property type="protein sequence ID" value="EOD32460"/>
    <property type="gene ID" value="EMIHUDRAFT_364479"/>
</dbReference>
<evidence type="ECO:0000313" key="2">
    <source>
        <dbReference type="Proteomes" id="UP000013827"/>
    </source>
</evidence>
<accession>A0A0D3JVR2</accession>
<dbReference type="PANTHER" id="PTHR33542:SF3">
    <property type="entry name" value="SIROHYDROCHLORIN FERROCHELATASE, CHLOROPLASTIC"/>
    <property type="match status" value="1"/>
</dbReference>